<dbReference type="PANTHER" id="PTHR36617">
    <property type="entry name" value="PROTEIN, PUTATIVE-RELATED"/>
    <property type="match status" value="1"/>
</dbReference>
<reference evidence="2" key="1">
    <citation type="journal article" date="2023" name="Plant J.">
        <title>Genome sequences and population genomics provide insights into the demographic history, inbreeding, and mutation load of two 'living fossil' tree species of Dipteronia.</title>
        <authorList>
            <person name="Feng Y."/>
            <person name="Comes H.P."/>
            <person name="Chen J."/>
            <person name="Zhu S."/>
            <person name="Lu R."/>
            <person name="Zhang X."/>
            <person name="Li P."/>
            <person name="Qiu J."/>
            <person name="Olsen K.M."/>
            <person name="Qiu Y."/>
        </authorList>
    </citation>
    <scope>NUCLEOTIDE SEQUENCE</scope>
    <source>
        <strain evidence="2">KIB01</strain>
    </source>
</reference>
<name>A0AAD9WPI3_9ROSI</name>
<dbReference type="AlphaFoldDB" id="A0AAD9WPI3"/>
<accession>A0AAD9WPI3</accession>
<evidence type="ECO:0000313" key="3">
    <source>
        <dbReference type="Proteomes" id="UP001280121"/>
    </source>
</evidence>
<dbReference type="PANTHER" id="PTHR36617:SF5">
    <property type="entry name" value="OS05G0421675 PROTEIN"/>
    <property type="match status" value="1"/>
</dbReference>
<keyword evidence="3" id="KW-1185">Reference proteome</keyword>
<feature type="domain" description="Reverse transcriptase zinc-binding" evidence="1">
    <location>
        <begin position="117"/>
        <end position="185"/>
    </location>
</feature>
<dbReference type="Pfam" id="PF13966">
    <property type="entry name" value="zf-RVT"/>
    <property type="match status" value="1"/>
</dbReference>
<dbReference type="EMBL" id="JANJYI010000008">
    <property type="protein sequence ID" value="KAK2637742.1"/>
    <property type="molecule type" value="Genomic_DNA"/>
</dbReference>
<organism evidence="2 3">
    <name type="scientific">Dipteronia dyeriana</name>
    <dbReference type="NCBI Taxonomy" id="168575"/>
    <lineage>
        <taxon>Eukaryota</taxon>
        <taxon>Viridiplantae</taxon>
        <taxon>Streptophyta</taxon>
        <taxon>Embryophyta</taxon>
        <taxon>Tracheophyta</taxon>
        <taxon>Spermatophyta</taxon>
        <taxon>Magnoliopsida</taxon>
        <taxon>eudicotyledons</taxon>
        <taxon>Gunneridae</taxon>
        <taxon>Pentapetalae</taxon>
        <taxon>rosids</taxon>
        <taxon>malvids</taxon>
        <taxon>Sapindales</taxon>
        <taxon>Sapindaceae</taxon>
        <taxon>Hippocastanoideae</taxon>
        <taxon>Acereae</taxon>
        <taxon>Dipteronia</taxon>
    </lineage>
</organism>
<sequence>MVGSGDRVNFWSDIKVDDRRLKDAFLRCHALAVLKNGTENNFGFWVESNWVWNIPTRRPLIGWEEDQWQLFLTFLDCFKVHKNRRDSIAWSVNTNGLFSVGTFRRSLEDAFVDEDIIPKLLWKGICPPKANLFMWQLWKGKIMVRELLFKYGMTFLPNLECPLCNSCVESIDHLFLNCFWSSLLWRMCMEWWGVQCCLNNSVKLWLEEWSGLCPAFKHERAWNSLFCAIIWSIWESKNKRVFDNIEPNVLKVYDVVKFRVVWWLKYLGKGSSDAIQSLLINVKDFCIEPLAEEEKNHGLEASSR</sequence>
<comment type="caution">
    <text evidence="2">The sequence shown here is derived from an EMBL/GenBank/DDBJ whole genome shotgun (WGS) entry which is preliminary data.</text>
</comment>
<protein>
    <recommendedName>
        <fullName evidence="1">Reverse transcriptase zinc-binding domain-containing protein</fullName>
    </recommendedName>
</protein>
<evidence type="ECO:0000313" key="2">
    <source>
        <dbReference type="EMBL" id="KAK2637742.1"/>
    </source>
</evidence>
<dbReference type="Proteomes" id="UP001280121">
    <property type="component" value="Unassembled WGS sequence"/>
</dbReference>
<evidence type="ECO:0000259" key="1">
    <source>
        <dbReference type="Pfam" id="PF13966"/>
    </source>
</evidence>
<proteinExistence type="predicted"/>
<dbReference type="InterPro" id="IPR026960">
    <property type="entry name" value="RVT-Znf"/>
</dbReference>
<gene>
    <name evidence="2" type="ORF">Ddye_025537</name>
</gene>